<evidence type="ECO:0000313" key="2">
    <source>
        <dbReference type="Proteomes" id="UP001589896"/>
    </source>
</evidence>
<evidence type="ECO:0000313" key="1">
    <source>
        <dbReference type="EMBL" id="MFC0678437.1"/>
    </source>
</evidence>
<dbReference type="Proteomes" id="UP001589896">
    <property type="component" value="Unassembled WGS sequence"/>
</dbReference>
<organism evidence="1 2">
    <name type="scientific">Lysobacter korlensis</name>
    <dbReference type="NCBI Taxonomy" id="553636"/>
    <lineage>
        <taxon>Bacteria</taxon>
        <taxon>Pseudomonadati</taxon>
        <taxon>Pseudomonadota</taxon>
        <taxon>Gammaproteobacteria</taxon>
        <taxon>Lysobacterales</taxon>
        <taxon>Lysobacteraceae</taxon>
        <taxon>Lysobacter</taxon>
    </lineage>
</organism>
<comment type="caution">
    <text evidence="1">The sequence shown here is derived from an EMBL/GenBank/DDBJ whole genome shotgun (WGS) entry which is preliminary data.</text>
</comment>
<reference evidence="1 2" key="1">
    <citation type="submission" date="2024-09" db="EMBL/GenBank/DDBJ databases">
        <authorList>
            <person name="Sun Q."/>
            <person name="Mori K."/>
        </authorList>
    </citation>
    <scope>NUCLEOTIDE SEQUENCE [LARGE SCALE GENOMIC DNA]</scope>
    <source>
        <strain evidence="1 2">KCTC 23076</strain>
    </source>
</reference>
<name>A0ABV6RN70_9GAMM</name>
<evidence type="ECO:0008006" key="3">
    <source>
        <dbReference type="Google" id="ProtNLM"/>
    </source>
</evidence>
<dbReference type="EMBL" id="JBHLTG010000002">
    <property type="protein sequence ID" value="MFC0678437.1"/>
    <property type="molecule type" value="Genomic_DNA"/>
</dbReference>
<keyword evidence="2" id="KW-1185">Reference proteome</keyword>
<protein>
    <recommendedName>
        <fullName evidence="3">Secreted protein</fullName>
    </recommendedName>
</protein>
<sequence length="73" mass="7293">MPAAGPLLTSAAASMVGTPSSSAAETLVLRAGSVSPTRLVRVVTAAPTVHHCCAVENHSPVTRDTVSASVRSP</sequence>
<dbReference type="RefSeq" id="WP_386668291.1">
    <property type="nucleotide sequence ID" value="NZ_JBHLTG010000002.1"/>
</dbReference>
<proteinExistence type="predicted"/>
<gene>
    <name evidence="1" type="ORF">ACFFGH_11370</name>
</gene>
<accession>A0ABV6RN70</accession>